<evidence type="ECO:0000313" key="8">
    <source>
        <dbReference type="Ensembl" id="ENSOSIP00000025552.1"/>
    </source>
</evidence>
<evidence type="ECO:0000256" key="2">
    <source>
        <dbReference type="ARBA" id="ARBA00022737"/>
    </source>
</evidence>
<keyword evidence="1" id="KW-0479">Metal-binding</keyword>
<keyword evidence="4" id="KW-0862">Zinc</keyword>
<evidence type="ECO:0000256" key="4">
    <source>
        <dbReference type="ARBA" id="ARBA00022833"/>
    </source>
</evidence>
<dbReference type="Ensembl" id="ENSOSIT00000026946.1">
    <property type="protein sequence ID" value="ENSOSIP00000025552.1"/>
    <property type="gene ID" value="ENSOSIG00000013391.1"/>
</dbReference>
<dbReference type="FunFam" id="3.30.160.60:FF:000624">
    <property type="entry name" value="zinc finger protein 697"/>
    <property type="match status" value="1"/>
</dbReference>
<reference evidence="8" key="1">
    <citation type="submission" date="2025-08" db="UniProtKB">
        <authorList>
            <consortium name="Ensembl"/>
        </authorList>
    </citation>
    <scope>IDENTIFICATION</scope>
</reference>
<feature type="domain" description="C2H2-type" evidence="7">
    <location>
        <begin position="175"/>
        <end position="202"/>
    </location>
</feature>
<evidence type="ECO:0000256" key="5">
    <source>
        <dbReference type="PROSITE-ProRule" id="PRU00042"/>
    </source>
</evidence>
<name>A0A8C7YA31_9TELE</name>
<sequence length="311" mass="36182">MQTKSSSTVLSRKNYYDKLQNLLNCLTSIKPRLNSNHLVLNTQKTETLIFAPEHKHINSVVRAKENRSNFFKKKKKHFVDNVTSKFTLQTMVLQWLFLKRFRGCVDENQIDLNSHMSAGQCDSDVRKNPKKPSLGKKRKQSPNEERLFSIGSGESVRIITNLSDYMETGTDERCYICKECGKSFGNISQFKIHARIHAKRFSCNICEKSFSSTSNLDSHLMNHRGIKPFSCKECDKSYSYVSHLKRHMITHTGERPYWCMECRKGFMDLFSLKTHMRIHTGKKPFSCEECKKSFSQKGNLKIHMRTHKAFS</sequence>
<evidence type="ECO:0000256" key="3">
    <source>
        <dbReference type="ARBA" id="ARBA00022771"/>
    </source>
</evidence>
<evidence type="ECO:0000256" key="1">
    <source>
        <dbReference type="ARBA" id="ARBA00022723"/>
    </source>
</evidence>
<dbReference type="GO" id="GO:0000981">
    <property type="term" value="F:DNA-binding transcription factor activity, RNA polymerase II-specific"/>
    <property type="evidence" value="ECO:0007669"/>
    <property type="project" value="TreeGrafter"/>
</dbReference>
<evidence type="ECO:0000256" key="6">
    <source>
        <dbReference type="SAM" id="MobiDB-lite"/>
    </source>
</evidence>
<feature type="region of interest" description="Disordered" evidence="6">
    <location>
        <begin position="120"/>
        <end position="144"/>
    </location>
</feature>
<dbReference type="SUPFAM" id="SSF57667">
    <property type="entry name" value="beta-beta-alpha zinc fingers"/>
    <property type="match status" value="3"/>
</dbReference>
<accession>A0A8C7YA31</accession>
<dbReference type="Proteomes" id="UP000694383">
    <property type="component" value="Unplaced"/>
</dbReference>
<feature type="domain" description="C2H2-type" evidence="7">
    <location>
        <begin position="285"/>
        <end position="311"/>
    </location>
</feature>
<dbReference type="FunFam" id="3.30.160.60:FF:002324">
    <property type="entry name" value="Uncharacterized protein"/>
    <property type="match status" value="1"/>
</dbReference>
<dbReference type="Gene3D" id="3.30.160.60">
    <property type="entry name" value="Classic Zinc Finger"/>
    <property type="match status" value="5"/>
</dbReference>
<keyword evidence="2" id="KW-0677">Repeat</keyword>
<dbReference type="PANTHER" id="PTHR23235:SF178">
    <property type="entry name" value="C2H2-TYPE DOMAIN-CONTAINING PROTEIN-RELATED"/>
    <property type="match status" value="1"/>
</dbReference>
<proteinExistence type="predicted"/>
<feature type="domain" description="C2H2-type" evidence="7">
    <location>
        <begin position="229"/>
        <end position="256"/>
    </location>
</feature>
<feature type="domain" description="C2H2-type" evidence="7">
    <location>
        <begin position="257"/>
        <end position="284"/>
    </location>
</feature>
<dbReference type="FunFam" id="3.30.160.60:FF:000100">
    <property type="entry name" value="Zinc finger 45-like"/>
    <property type="match status" value="1"/>
</dbReference>
<dbReference type="InterPro" id="IPR036236">
    <property type="entry name" value="Znf_C2H2_sf"/>
</dbReference>
<reference evidence="8" key="2">
    <citation type="submission" date="2025-09" db="UniProtKB">
        <authorList>
            <consortium name="Ensembl"/>
        </authorList>
    </citation>
    <scope>IDENTIFICATION</scope>
</reference>
<feature type="domain" description="C2H2-type" evidence="7">
    <location>
        <begin position="201"/>
        <end position="228"/>
    </location>
</feature>
<dbReference type="GeneTree" id="ENSGT01150000286977"/>
<keyword evidence="3 5" id="KW-0863">Zinc-finger</keyword>
<dbReference type="PROSITE" id="PS50157">
    <property type="entry name" value="ZINC_FINGER_C2H2_2"/>
    <property type="match status" value="5"/>
</dbReference>
<evidence type="ECO:0000313" key="9">
    <source>
        <dbReference type="Proteomes" id="UP000694383"/>
    </source>
</evidence>
<dbReference type="PROSITE" id="PS00028">
    <property type="entry name" value="ZINC_FINGER_C2H2_1"/>
    <property type="match status" value="5"/>
</dbReference>
<dbReference type="GO" id="GO:0000122">
    <property type="term" value="P:negative regulation of transcription by RNA polymerase II"/>
    <property type="evidence" value="ECO:0007669"/>
    <property type="project" value="UniProtKB-ARBA"/>
</dbReference>
<evidence type="ECO:0000259" key="7">
    <source>
        <dbReference type="PROSITE" id="PS50157"/>
    </source>
</evidence>
<dbReference type="InterPro" id="IPR013087">
    <property type="entry name" value="Znf_C2H2_type"/>
</dbReference>
<dbReference type="SMART" id="SM00355">
    <property type="entry name" value="ZnF_C2H2"/>
    <property type="match status" value="5"/>
</dbReference>
<dbReference type="PANTHER" id="PTHR23235">
    <property type="entry name" value="KRUEPPEL-LIKE TRANSCRIPTION FACTOR"/>
    <property type="match status" value="1"/>
</dbReference>
<dbReference type="Pfam" id="PF00096">
    <property type="entry name" value="zf-C2H2"/>
    <property type="match status" value="5"/>
</dbReference>
<keyword evidence="9" id="KW-1185">Reference proteome</keyword>
<dbReference type="AlphaFoldDB" id="A0A8C7YA31"/>
<organism evidence="8 9">
    <name type="scientific">Oryzias sinensis</name>
    <name type="common">Chinese medaka</name>
    <dbReference type="NCBI Taxonomy" id="183150"/>
    <lineage>
        <taxon>Eukaryota</taxon>
        <taxon>Metazoa</taxon>
        <taxon>Chordata</taxon>
        <taxon>Craniata</taxon>
        <taxon>Vertebrata</taxon>
        <taxon>Euteleostomi</taxon>
        <taxon>Actinopterygii</taxon>
        <taxon>Neopterygii</taxon>
        <taxon>Teleostei</taxon>
        <taxon>Neoteleostei</taxon>
        <taxon>Acanthomorphata</taxon>
        <taxon>Ovalentaria</taxon>
        <taxon>Atherinomorphae</taxon>
        <taxon>Beloniformes</taxon>
        <taxon>Adrianichthyidae</taxon>
        <taxon>Oryziinae</taxon>
        <taxon>Oryzias</taxon>
    </lineage>
</organism>
<dbReference type="GO" id="GO:0045595">
    <property type="term" value="P:regulation of cell differentiation"/>
    <property type="evidence" value="ECO:0007669"/>
    <property type="project" value="UniProtKB-ARBA"/>
</dbReference>
<protein>
    <recommendedName>
        <fullName evidence="7">C2H2-type domain-containing protein</fullName>
    </recommendedName>
</protein>
<dbReference type="GO" id="GO:0000978">
    <property type="term" value="F:RNA polymerase II cis-regulatory region sequence-specific DNA binding"/>
    <property type="evidence" value="ECO:0007669"/>
    <property type="project" value="TreeGrafter"/>
</dbReference>
<dbReference type="FunFam" id="3.30.160.60:FF:000912">
    <property type="entry name" value="Zinc finger protein 660"/>
    <property type="match status" value="1"/>
</dbReference>
<dbReference type="FunFam" id="3.30.160.60:FF:003782">
    <property type="match status" value="1"/>
</dbReference>
<dbReference type="GO" id="GO:0008270">
    <property type="term" value="F:zinc ion binding"/>
    <property type="evidence" value="ECO:0007669"/>
    <property type="project" value="UniProtKB-KW"/>
</dbReference>
<feature type="compositionally biased region" description="Basic residues" evidence="6">
    <location>
        <begin position="128"/>
        <end position="140"/>
    </location>
</feature>